<keyword evidence="3" id="KW-1185">Reference proteome</keyword>
<dbReference type="AlphaFoldDB" id="G3ANC6"/>
<gene>
    <name evidence="2" type="ORF">SPAPADRAFT_61570</name>
</gene>
<dbReference type="RefSeq" id="XP_007375785.1">
    <property type="nucleotide sequence ID" value="XM_007375723.1"/>
</dbReference>
<dbReference type="GeneID" id="18873960"/>
<sequence>MNSNNKIVYQPDELIKLRHCKRLNIFIRDLQPNVHKHYHNHYHTQQLRCQPQLQYYKNIHHHHYYNTNYPTNYPRNAQDHSNEHEQTVPFPYQTIYAPPPVNIYLPILKIEPGMSIPQGGIQIYISSPSPPGSPRAIPIVAPVIGPTAKPVGIRSNTTTATTTTTTTAHRKSFYSAKYVSNAKQFIPTGSTVLPDVPEERPSLSSSSSDVVIQI</sequence>
<evidence type="ECO:0000313" key="3">
    <source>
        <dbReference type="Proteomes" id="UP000000709"/>
    </source>
</evidence>
<protein>
    <submittedName>
        <fullName evidence="2">Uncharacterized protein</fullName>
    </submittedName>
</protein>
<accession>G3ANC6</accession>
<dbReference type="KEGG" id="spaa:SPAPADRAFT_61570"/>
<evidence type="ECO:0000313" key="2">
    <source>
        <dbReference type="EMBL" id="EGW32509.1"/>
    </source>
</evidence>
<dbReference type="EMBL" id="GL996502">
    <property type="protein sequence ID" value="EGW32509.1"/>
    <property type="molecule type" value="Genomic_DNA"/>
</dbReference>
<organism evidence="3">
    <name type="scientific">Spathaspora passalidarum (strain NRRL Y-27907 / 11-Y1)</name>
    <dbReference type="NCBI Taxonomy" id="619300"/>
    <lineage>
        <taxon>Eukaryota</taxon>
        <taxon>Fungi</taxon>
        <taxon>Dikarya</taxon>
        <taxon>Ascomycota</taxon>
        <taxon>Saccharomycotina</taxon>
        <taxon>Pichiomycetes</taxon>
        <taxon>Debaryomycetaceae</taxon>
        <taxon>Spathaspora</taxon>
    </lineage>
</organism>
<name>G3ANC6_SPAPN</name>
<dbReference type="HOGENOM" id="CLU_1289654_0_0_1"/>
<proteinExistence type="predicted"/>
<dbReference type="Proteomes" id="UP000000709">
    <property type="component" value="Unassembled WGS sequence"/>
</dbReference>
<evidence type="ECO:0000256" key="1">
    <source>
        <dbReference type="SAM" id="MobiDB-lite"/>
    </source>
</evidence>
<dbReference type="InParanoid" id="G3ANC6"/>
<feature type="region of interest" description="Disordered" evidence="1">
    <location>
        <begin position="192"/>
        <end position="214"/>
    </location>
</feature>
<reference evidence="2 3" key="1">
    <citation type="journal article" date="2011" name="Proc. Natl. Acad. Sci. U.S.A.">
        <title>Comparative genomics of xylose-fermenting fungi for enhanced biofuel production.</title>
        <authorList>
            <person name="Wohlbach D.J."/>
            <person name="Kuo A."/>
            <person name="Sato T.K."/>
            <person name="Potts K.M."/>
            <person name="Salamov A.A."/>
            <person name="LaButti K.M."/>
            <person name="Sun H."/>
            <person name="Clum A."/>
            <person name="Pangilinan J.L."/>
            <person name="Lindquist E.A."/>
            <person name="Lucas S."/>
            <person name="Lapidus A."/>
            <person name="Jin M."/>
            <person name="Gunawan C."/>
            <person name="Balan V."/>
            <person name="Dale B.E."/>
            <person name="Jeffries T.W."/>
            <person name="Zinkel R."/>
            <person name="Barry K.W."/>
            <person name="Grigoriev I.V."/>
            <person name="Gasch A.P."/>
        </authorList>
    </citation>
    <scope>NUCLEOTIDE SEQUENCE [LARGE SCALE GENOMIC DNA]</scope>
    <source>
        <strain evidence="3">NRRL Y-27907 / 11-Y1</strain>
    </source>
</reference>